<evidence type="ECO:0000259" key="1">
    <source>
        <dbReference type="Pfam" id="PF04471"/>
    </source>
</evidence>
<dbReference type="RefSeq" id="WP_175502933.1">
    <property type="nucleotide sequence ID" value="NZ_CP054840.1"/>
</dbReference>
<keyword evidence="2" id="KW-0540">Nuclease</keyword>
<dbReference type="KEGG" id="aant:HUK68_03435"/>
<protein>
    <submittedName>
        <fullName evidence="2">Restriction endonuclease</fullName>
    </submittedName>
</protein>
<dbReference type="InterPro" id="IPR011335">
    <property type="entry name" value="Restrct_endonuc-II-like"/>
</dbReference>
<dbReference type="InterPro" id="IPR007560">
    <property type="entry name" value="Restrct_endonuc_IV_Mrr"/>
</dbReference>
<dbReference type="GO" id="GO:0003677">
    <property type="term" value="F:DNA binding"/>
    <property type="evidence" value="ECO:0007669"/>
    <property type="project" value="InterPro"/>
</dbReference>
<reference evidence="2 3" key="1">
    <citation type="submission" date="2020-06" db="EMBL/GenBank/DDBJ databases">
        <title>Acidovorax antarctica sp. nov., isolated from Corinth ice sheet soil, Antarctic Fields Peninsula.</title>
        <authorList>
            <person name="Xu Q."/>
            <person name="Peng F."/>
        </authorList>
    </citation>
    <scope>NUCLEOTIDE SEQUENCE [LARGE SCALE GENOMIC DNA]</scope>
    <source>
        <strain evidence="2 3">16-35-5</strain>
    </source>
</reference>
<dbReference type="GO" id="GO:0004519">
    <property type="term" value="F:endonuclease activity"/>
    <property type="evidence" value="ECO:0007669"/>
    <property type="project" value="UniProtKB-KW"/>
</dbReference>
<keyword evidence="2" id="KW-0255">Endonuclease</keyword>
<organism evidence="2 3">
    <name type="scientific">Comamonas antarctica</name>
    <dbReference type="NCBI Taxonomy" id="2743470"/>
    <lineage>
        <taxon>Bacteria</taxon>
        <taxon>Pseudomonadati</taxon>
        <taxon>Pseudomonadota</taxon>
        <taxon>Betaproteobacteria</taxon>
        <taxon>Burkholderiales</taxon>
        <taxon>Comamonadaceae</taxon>
        <taxon>Comamonas</taxon>
    </lineage>
</organism>
<name>A0A6N1WY92_9BURK</name>
<dbReference type="SUPFAM" id="SSF52980">
    <property type="entry name" value="Restriction endonuclease-like"/>
    <property type="match status" value="1"/>
</dbReference>
<evidence type="ECO:0000313" key="2">
    <source>
        <dbReference type="EMBL" id="QKV52031.1"/>
    </source>
</evidence>
<proteinExistence type="predicted"/>
<dbReference type="AlphaFoldDB" id="A0A6N1WY92"/>
<gene>
    <name evidence="2" type="ORF">HUK68_03435</name>
</gene>
<dbReference type="Proteomes" id="UP000509579">
    <property type="component" value="Chromosome"/>
</dbReference>
<accession>A0A6N1WY92</accession>
<dbReference type="Pfam" id="PF04471">
    <property type="entry name" value="Mrr_cat"/>
    <property type="match status" value="1"/>
</dbReference>
<feature type="domain" description="Restriction endonuclease type IV Mrr" evidence="1">
    <location>
        <begin position="9"/>
        <end position="111"/>
    </location>
</feature>
<sequence length="265" mass="30448">MIDDPNPKDWRDLQTSVCRLLNEIGLTAETEKKLTTPRGEVKVDVYAVDQGSVDKIKYIVECKNWSAAIPQSVVHSFTTVMAETGANIGFLVSQQGLQRGAEKYTANTNIIGMTYLDLQLRYFDLWWEKCFCRHIGNLADEMMDFVEPYNPRRDELVADMSQEKIGIFNGLLGVFGTFCLVMTHLNIGRYVNLKEWGKSEFPVCTTPNTLDDYKNTLLTNWPQFPWGRATNFRELKFMIEEIVVDAHANFRDVFGGEIDEVYSRR</sequence>
<dbReference type="EMBL" id="CP054840">
    <property type="protein sequence ID" value="QKV52031.1"/>
    <property type="molecule type" value="Genomic_DNA"/>
</dbReference>
<dbReference type="GO" id="GO:0009307">
    <property type="term" value="P:DNA restriction-modification system"/>
    <property type="evidence" value="ECO:0007669"/>
    <property type="project" value="InterPro"/>
</dbReference>
<keyword evidence="3" id="KW-1185">Reference proteome</keyword>
<evidence type="ECO:0000313" key="3">
    <source>
        <dbReference type="Proteomes" id="UP000509579"/>
    </source>
</evidence>
<keyword evidence="2" id="KW-0378">Hydrolase</keyword>